<name>A0ABQ4PZC8_9BURK</name>
<keyword evidence="3" id="KW-1185">Reference proteome</keyword>
<sequence>MHYQDIFALVVLVFIASAFAAWLVFQAGRLNGFRAGLEEGAGRSRKAQHLRGMADGYAMALQHTPAQRDEYMRNVLLKLGTITEADMEADRARRRAREEAMASLSRFD</sequence>
<evidence type="ECO:0000313" key="3">
    <source>
        <dbReference type="Proteomes" id="UP000887222"/>
    </source>
</evidence>
<feature type="transmembrane region" description="Helical" evidence="1">
    <location>
        <begin position="6"/>
        <end position="25"/>
    </location>
</feature>
<dbReference type="EMBL" id="BPMK01000001">
    <property type="protein sequence ID" value="GIZ50232.1"/>
    <property type="molecule type" value="Genomic_DNA"/>
</dbReference>
<gene>
    <name evidence="2" type="ORF">NCCP691_02460</name>
</gene>
<evidence type="ECO:0000313" key="2">
    <source>
        <dbReference type="EMBL" id="GIZ50232.1"/>
    </source>
</evidence>
<accession>A0ABQ4PZC8</accession>
<protein>
    <submittedName>
        <fullName evidence="2">Uncharacterized protein</fullName>
    </submittedName>
</protein>
<keyword evidence="1" id="KW-0472">Membrane</keyword>
<reference evidence="2 3" key="1">
    <citation type="journal article" date="2022" name="Int. J. Syst. Evol. Microbiol.">
        <title>Noviherbaspirillum aridicola sp. nov., isolated from an arid soil in Pakistan.</title>
        <authorList>
            <person name="Khan I.U."/>
            <person name="Saqib M."/>
            <person name="Amin A."/>
            <person name="Hussain F."/>
            <person name="Li L."/>
            <person name="Liu Y.H."/>
            <person name="Fang B.Z."/>
            <person name="Ahmed I."/>
            <person name="Li W.J."/>
        </authorList>
    </citation>
    <scope>NUCLEOTIDE SEQUENCE [LARGE SCALE GENOMIC DNA]</scope>
    <source>
        <strain evidence="2 3">NCCP-691</strain>
    </source>
</reference>
<evidence type="ECO:0000256" key="1">
    <source>
        <dbReference type="SAM" id="Phobius"/>
    </source>
</evidence>
<dbReference type="RefSeq" id="WP_220806409.1">
    <property type="nucleotide sequence ID" value="NZ_BPMK01000001.1"/>
</dbReference>
<comment type="caution">
    <text evidence="2">The sequence shown here is derived from an EMBL/GenBank/DDBJ whole genome shotgun (WGS) entry which is preliminary data.</text>
</comment>
<organism evidence="2 3">
    <name type="scientific">Noviherbaspirillum aridicola</name>
    <dbReference type="NCBI Taxonomy" id="2849687"/>
    <lineage>
        <taxon>Bacteria</taxon>
        <taxon>Pseudomonadati</taxon>
        <taxon>Pseudomonadota</taxon>
        <taxon>Betaproteobacteria</taxon>
        <taxon>Burkholderiales</taxon>
        <taxon>Oxalobacteraceae</taxon>
        <taxon>Noviherbaspirillum</taxon>
    </lineage>
</organism>
<keyword evidence="1" id="KW-0812">Transmembrane</keyword>
<dbReference type="Proteomes" id="UP000887222">
    <property type="component" value="Unassembled WGS sequence"/>
</dbReference>
<keyword evidence="1" id="KW-1133">Transmembrane helix</keyword>
<proteinExistence type="predicted"/>